<organism evidence="1 2">
    <name type="scientific">Aegilops tauschii subsp. strangulata</name>
    <name type="common">Goatgrass</name>
    <dbReference type="NCBI Taxonomy" id="200361"/>
    <lineage>
        <taxon>Eukaryota</taxon>
        <taxon>Viridiplantae</taxon>
        <taxon>Streptophyta</taxon>
        <taxon>Embryophyta</taxon>
        <taxon>Tracheophyta</taxon>
        <taxon>Spermatophyta</taxon>
        <taxon>Magnoliopsida</taxon>
        <taxon>Liliopsida</taxon>
        <taxon>Poales</taxon>
        <taxon>Poaceae</taxon>
        <taxon>BOP clade</taxon>
        <taxon>Pooideae</taxon>
        <taxon>Triticodae</taxon>
        <taxon>Triticeae</taxon>
        <taxon>Triticinae</taxon>
        <taxon>Aegilops</taxon>
    </lineage>
</organism>
<evidence type="ECO:0000313" key="2">
    <source>
        <dbReference type="Proteomes" id="UP000015105"/>
    </source>
</evidence>
<dbReference type="AlphaFoldDB" id="A0A453BEQ5"/>
<reference evidence="1" key="3">
    <citation type="journal article" date="2017" name="Nature">
        <title>Genome sequence of the progenitor of the wheat D genome Aegilops tauschii.</title>
        <authorList>
            <person name="Luo M.C."/>
            <person name="Gu Y.Q."/>
            <person name="Puiu D."/>
            <person name="Wang H."/>
            <person name="Twardziok S.O."/>
            <person name="Deal K.R."/>
            <person name="Huo N."/>
            <person name="Zhu T."/>
            <person name="Wang L."/>
            <person name="Wang Y."/>
            <person name="McGuire P.E."/>
            <person name="Liu S."/>
            <person name="Long H."/>
            <person name="Ramasamy R.K."/>
            <person name="Rodriguez J.C."/>
            <person name="Van S.L."/>
            <person name="Yuan L."/>
            <person name="Wang Z."/>
            <person name="Xia Z."/>
            <person name="Xiao L."/>
            <person name="Anderson O.D."/>
            <person name="Ouyang S."/>
            <person name="Liang Y."/>
            <person name="Zimin A.V."/>
            <person name="Pertea G."/>
            <person name="Qi P."/>
            <person name="Bennetzen J.L."/>
            <person name="Dai X."/>
            <person name="Dawson M.W."/>
            <person name="Muller H.G."/>
            <person name="Kugler K."/>
            <person name="Rivarola-Duarte L."/>
            <person name="Spannagl M."/>
            <person name="Mayer K.F.X."/>
            <person name="Lu F.H."/>
            <person name="Bevan M.W."/>
            <person name="Leroy P."/>
            <person name="Li P."/>
            <person name="You F.M."/>
            <person name="Sun Q."/>
            <person name="Liu Z."/>
            <person name="Lyons E."/>
            <person name="Wicker T."/>
            <person name="Salzberg S.L."/>
            <person name="Devos K.M."/>
            <person name="Dvorak J."/>
        </authorList>
    </citation>
    <scope>NUCLEOTIDE SEQUENCE [LARGE SCALE GENOMIC DNA]</scope>
    <source>
        <strain evidence="1">cv. AL8/78</strain>
    </source>
</reference>
<keyword evidence="2" id="KW-1185">Reference proteome</keyword>
<evidence type="ECO:0000313" key="1">
    <source>
        <dbReference type="EnsemblPlants" id="AET2Gv20479900.16"/>
    </source>
</evidence>
<name>A0A453BEQ5_AEGTS</name>
<dbReference type="Gramene" id="AET2Gv20479900.16">
    <property type="protein sequence ID" value="AET2Gv20479900.16"/>
    <property type="gene ID" value="AET2Gv20479900"/>
</dbReference>
<sequence length="49" mass="5664">MDGEDGNSWVLNSKQGVQDCEMYADREEWLGSSMDGYSWEINFDNVELL</sequence>
<dbReference type="EnsemblPlants" id="AET2Gv20479900.16">
    <property type="protein sequence ID" value="AET2Gv20479900.16"/>
    <property type="gene ID" value="AET2Gv20479900"/>
</dbReference>
<reference evidence="1" key="4">
    <citation type="submission" date="2019-03" db="UniProtKB">
        <authorList>
            <consortium name="EnsemblPlants"/>
        </authorList>
    </citation>
    <scope>IDENTIFICATION</scope>
</reference>
<reference evidence="2" key="1">
    <citation type="journal article" date="2014" name="Science">
        <title>Ancient hybridizations among the ancestral genomes of bread wheat.</title>
        <authorList>
            <consortium name="International Wheat Genome Sequencing Consortium,"/>
            <person name="Marcussen T."/>
            <person name="Sandve S.R."/>
            <person name="Heier L."/>
            <person name="Spannagl M."/>
            <person name="Pfeifer M."/>
            <person name="Jakobsen K.S."/>
            <person name="Wulff B.B."/>
            <person name="Steuernagel B."/>
            <person name="Mayer K.F."/>
            <person name="Olsen O.A."/>
        </authorList>
    </citation>
    <scope>NUCLEOTIDE SEQUENCE [LARGE SCALE GENOMIC DNA]</scope>
    <source>
        <strain evidence="2">cv. AL8/78</strain>
    </source>
</reference>
<dbReference type="EnsemblPlants" id="AET2Gv20479900.14">
    <property type="protein sequence ID" value="AET2Gv20479900.14"/>
    <property type="gene ID" value="AET2Gv20479900"/>
</dbReference>
<reference evidence="2" key="2">
    <citation type="journal article" date="2017" name="Nat. Plants">
        <title>The Aegilops tauschii genome reveals multiple impacts of transposons.</title>
        <authorList>
            <person name="Zhao G."/>
            <person name="Zou C."/>
            <person name="Li K."/>
            <person name="Wang K."/>
            <person name="Li T."/>
            <person name="Gao L."/>
            <person name="Zhang X."/>
            <person name="Wang H."/>
            <person name="Yang Z."/>
            <person name="Liu X."/>
            <person name="Jiang W."/>
            <person name="Mao L."/>
            <person name="Kong X."/>
            <person name="Jiao Y."/>
            <person name="Jia J."/>
        </authorList>
    </citation>
    <scope>NUCLEOTIDE SEQUENCE [LARGE SCALE GENOMIC DNA]</scope>
    <source>
        <strain evidence="2">cv. AL8/78</strain>
    </source>
</reference>
<proteinExistence type="predicted"/>
<accession>A0A453BEQ5</accession>
<reference evidence="1" key="5">
    <citation type="journal article" date="2021" name="G3 (Bethesda)">
        <title>Aegilops tauschii genome assembly Aet v5.0 features greater sequence contiguity and improved annotation.</title>
        <authorList>
            <person name="Wang L."/>
            <person name="Zhu T."/>
            <person name="Rodriguez J.C."/>
            <person name="Deal K.R."/>
            <person name="Dubcovsky J."/>
            <person name="McGuire P.E."/>
            <person name="Lux T."/>
            <person name="Spannagl M."/>
            <person name="Mayer K.F.X."/>
            <person name="Baldrich P."/>
            <person name="Meyers B.C."/>
            <person name="Huo N."/>
            <person name="Gu Y.Q."/>
            <person name="Zhou H."/>
            <person name="Devos K.M."/>
            <person name="Bennetzen J.L."/>
            <person name="Unver T."/>
            <person name="Budak H."/>
            <person name="Gulick P.J."/>
            <person name="Galiba G."/>
            <person name="Kalapos B."/>
            <person name="Nelson D.R."/>
            <person name="Li P."/>
            <person name="You F.M."/>
            <person name="Luo M.C."/>
            <person name="Dvorak J."/>
        </authorList>
    </citation>
    <scope>NUCLEOTIDE SEQUENCE [LARGE SCALE GENOMIC DNA]</scope>
    <source>
        <strain evidence="1">cv. AL8/78</strain>
    </source>
</reference>
<dbReference type="Proteomes" id="UP000015105">
    <property type="component" value="Chromosome 2D"/>
</dbReference>
<protein>
    <submittedName>
        <fullName evidence="1">Uncharacterized protein</fullName>
    </submittedName>
</protein>
<dbReference type="Gramene" id="AET2Gv20479900.14">
    <property type="protein sequence ID" value="AET2Gv20479900.14"/>
    <property type="gene ID" value="AET2Gv20479900"/>
</dbReference>